<dbReference type="EMBL" id="GALX01001398">
    <property type="protein sequence ID" value="JAB67068.1"/>
    <property type="molecule type" value="Transcribed_RNA"/>
</dbReference>
<dbReference type="Gene3D" id="3.30.9.10">
    <property type="entry name" value="D-Amino Acid Oxidase, subunit A, domain 2"/>
    <property type="match status" value="1"/>
</dbReference>
<evidence type="ECO:0000259" key="2">
    <source>
        <dbReference type="Pfam" id="PF16350"/>
    </source>
</evidence>
<dbReference type="GO" id="GO:1901053">
    <property type="term" value="P:sarcosine catabolic process"/>
    <property type="evidence" value="ECO:0007669"/>
    <property type="project" value="TreeGrafter"/>
</dbReference>
<accession>V5H2K8</accession>
<reference evidence="3" key="1">
    <citation type="submission" date="2013-07" db="EMBL/GenBank/DDBJ databases">
        <title>Midgut Transcriptome Profiling of Anoplphora glabripennis, a Lignocellulose Degrading, Wood-Boring Cerambycid.</title>
        <authorList>
            <person name="Scully E.D."/>
            <person name="Hoover K."/>
            <person name="Carlson J.E."/>
            <person name="Tien M."/>
            <person name="Geib S.M."/>
        </authorList>
    </citation>
    <scope>NUCLEOTIDE SEQUENCE</scope>
</reference>
<feature type="domain" description="FAD dependent oxidoreductase" evidence="1">
    <location>
        <begin position="4"/>
        <end position="146"/>
    </location>
</feature>
<dbReference type="InterPro" id="IPR036188">
    <property type="entry name" value="FAD/NAD-bd_sf"/>
</dbReference>
<dbReference type="PANTHER" id="PTHR13847:SF200">
    <property type="entry name" value="SARCOSINE DEHYDROGENASE, MITOCHONDRIAL"/>
    <property type="match status" value="1"/>
</dbReference>
<dbReference type="PANTHER" id="PTHR13847">
    <property type="entry name" value="SARCOSINE DEHYDROGENASE-RELATED"/>
    <property type="match status" value="1"/>
</dbReference>
<dbReference type="SUPFAM" id="SSF54373">
    <property type="entry name" value="FAD-linked reductases, C-terminal domain"/>
    <property type="match status" value="1"/>
</dbReference>
<dbReference type="Pfam" id="PF01266">
    <property type="entry name" value="DAO"/>
    <property type="match status" value="1"/>
</dbReference>
<dbReference type="AlphaFoldDB" id="V5H2K8"/>
<dbReference type="InterPro" id="IPR006076">
    <property type="entry name" value="FAD-dep_OxRdtase"/>
</dbReference>
<evidence type="ECO:0000313" key="3">
    <source>
        <dbReference type="EMBL" id="JAB67068.1"/>
    </source>
</evidence>
<sequence>MVGLNIPLTAMKHGYVLTASVPGARGSPQVRDQDGNFYFRSQGDAILLGLYEHNPEIINEIEKDFHFGLYELDKALFEPYINNAYELCPSFEKAGIRKDIYGPETFTPDHNAVMGEDPKCVGLFQGSGFNSLGLQLSGGAGEQLATWVVLGRPEIPMDKYDIRRFTQVHRQDRAWIIETSHEAYAKSYSIKYPYDQPLAGRNHRIGAFHEALVASGAVMESALSWERPAYFIKDRTAPVRGYDWGGNYGHVINEDKRYEKELEGDCTFDFSKHHQLVK</sequence>
<dbReference type="GO" id="GO:0008480">
    <property type="term" value="F:sarcosine dehydrogenase activity"/>
    <property type="evidence" value="ECO:0007669"/>
    <property type="project" value="TreeGrafter"/>
</dbReference>
<protein>
    <submittedName>
        <fullName evidence="3">Sarcosine dehydrogenase, mitochondrial</fullName>
    </submittedName>
</protein>
<dbReference type="Gene3D" id="3.50.50.60">
    <property type="entry name" value="FAD/NAD(P)-binding domain"/>
    <property type="match status" value="1"/>
</dbReference>
<evidence type="ECO:0000259" key="1">
    <source>
        <dbReference type="Pfam" id="PF01266"/>
    </source>
</evidence>
<dbReference type="Pfam" id="PF16350">
    <property type="entry name" value="FAO_M"/>
    <property type="match status" value="1"/>
</dbReference>
<proteinExistence type="predicted"/>
<dbReference type="InterPro" id="IPR032503">
    <property type="entry name" value="FAO_M"/>
</dbReference>
<organism evidence="3">
    <name type="scientific">Anoplophora glabripennis</name>
    <name type="common">Asian longhorn beetle</name>
    <name type="synonym">Anoplophora nobilis</name>
    <dbReference type="NCBI Taxonomy" id="217634"/>
    <lineage>
        <taxon>Eukaryota</taxon>
        <taxon>Metazoa</taxon>
        <taxon>Ecdysozoa</taxon>
        <taxon>Arthropoda</taxon>
        <taxon>Hexapoda</taxon>
        <taxon>Insecta</taxon>
        <taxon>Pterygota</taxon>
        <taxon>Neoptera</taxon>
        <taxon>Endopterygota</taxon>
        <taxon>Coleoptera</taxon>
        <taxon>Polyphaga</taxon>
        <taxon>Cucujiformia</taxon>
        <taxon>Chrysomeloidea</taxon>
        <taxon>Cerambycidae</taxon>
        <taxon>Lamiinae</taxon>
        <taxon>Lamiini</taxon>
        <taxon>Anoplophora</taxon>
    </lineage>
</organism>
<dbReference type="GO" id="GO:0005759">
    <property type="term" value="C:mitochondrial matrix"/>
    <property type="evidence" value="ECO:0007669"/>
    <property type="project" value="TreeGrafter"/>
</dbReference>
<feature type="domain" description="FAD dependent oxidoreductase central" evidence="2">
    <location>
        <begin position="151"/>
        <end position="204"/>
    </location>
</feature>
<name>V5H2K8_ANOGL</name>
<gene>
    <name evidence="3" type="primary">SARDH</name>
</gene>